<sequence>MEFYQLCLDLNIKGLRLQSGDRVLVLSGQYAGRTGRVAIPRYWARRDFFNYSVRLPGNKLIFCDRHQLHKIK</sequence>
<accession>A0ABT2MYB7</accession>
<dbReference type="GO" id="GO:0005840">
    <property type="term" value="C:ribosome"/>
    <property type="evidence" value="ECO:0007669"/>
    <property type="project" value="UniProtKB-KW"/>
</dbReference>
<organism evidence="1 2">
    <name type="scientific">Laspinema palackyanum D2a</name>
    <dbReference type="NCBI Taxonomy" id="2953684"/>
    <lineage>
        <taxon>Bacteria</taxon>
        <taxon>Bacillati</taxon>
        <taxon>Cyanobacteriota</taxon>
        <taxon>Cyanophyceae</taxon>
        <taxon>Oscillatoriophycideae</taxon>
        <taxon>Oscillatoriales</taxon>
        <taxon>Laspinemataceae</taxon>
        <taxon>Laspinema</taxon>
        <taxon>Laspinema palackyanum</taxon>
    </lineage>
</organism>
<keyword evidence="2" id="KW-1185">Reference proteome</keyword>
<dbReference type="PROSITE" id="PS01108">
    <property type="entry name" value="RIBOSOMAL_L24"/>
    <property type="match status" value="1"/>
</dbReference>
<gene>
    <name evidence="1" type="ORF">NG799_21905</name>
</gene>
<dbReference type="InterPro" id="IPR008991">
    <property type="entry name" value="Translation_prot_SH3-like_sf"/>
</dbReference>
<proteinExistence type="predicted"/>
<evidence type="ECO:0000313" key="1">
    <source>
        <dbReference type="EMBL" id="MCT7968970.1"/>
    </source>
</evidence>
<keyword evidence="1" id="KW-0689">Ribosomal protein</keyword>
<reference evidence="1 2" key="1">
    <citation type="journal article" date="2022" name="Front. Microbiol.">
        <title>High genomic differentiation and limited gene flow indicate recent cryptic speciation within the genus Laspinema (cyanobacteria).</title>
        <authorList>
            <person name="Stanojkovic A."/>
            <person name="Skoupy S."/>
            <person name="Skaloud P."/>
            <person name="Dvorak P."/>
        </authorList>
    </citation>
    <scope>NUCLEOTIDE SEQUENCE [LARGE SCALE GENOMIC DNA]</scope>
    <source>
        <strain evidence="1 2">D2a</strain>
    </source>
</reference>
<dbReference type="EMBL" id="JAMXFF010000040">
    <property type="protein sequence ID" value="MCT7968970.1"/>
    <property type="molecule type" value="Genomic_DNA"/>
</dbReference>
<keyword evidence="1" id="KW-0687">Ribonucleoprotein</keyword>
<protein>
    <submittedName>
        <fullName evidence="1">Mitochondrial 54S ribosomal protein L40</fullName>
    </submittedName>
</protein>
<name>A0ABT2MYB7_9CYAN</name>
<dbReference type="InterPro" id="IPR005825">
    <property type="entry name" value="Ribosomal_uL24_CS"/>
</dbReference>
<evidence type="ECO:0000313" key="2">
    <source>
        <dbReference type="Proteomes" id="UP001525890"/>
    </source>
</evidence>
<comment type="caution">
    <text evidence="1">The sequence shown here is derived from an EMBL/GenBank/DDBJ whole genome shotgun (WGS) entry which is preliminary data.</text>
</comment>
<dbReference type="SUPFAM" id="SSF50104">
    <property type="entry name" value="Translation proteins SH3-like domain"/>
    <property type="match status" value="1"/>
</dbReference>
<dbReference type="Proteomes" id="UP001525890">
    <property type="component" value="Unassembled WGS sequence"/>
</dbReference>
<dbReference type="RefSeq" id="WP_368008451.1">
    <property type="nucleotide sequence ID" value="NZ_JAMXFF010000040.1"/>
</dbReference>